<dbReference type="InterPro" id="IPR000719">
    <property type="entry name" value="Prot_kinase_dom"/>
</dbReference>
<dbReference type="SUPFAM" id="SSF52540">
    <property type="entry name" value="P-loop containing nucleoside triphosphate hydrolases"/>
    <property type="match status" value="1"/>
</dbReference>
<evidence type="ECO:0000313" key="24">
    <source>
        <dbReference type="Proteomes" id="UP001158576"/>
    </source>
</evidence>
<reference evidence="23 24" key="1">
    <citation type="submission" date="2021-04" db="EMBL/GenBank/DDBJ databases">
        <authorList>
            <person name="Bliznina A."/>
        </authorList>
    </citation>
    <scope>NUCLEOTIDE SEQUENCE [LARGE SCALE GENOMIC DNA]</scope>
</reference>
<evidence type="ECO:0000256" key="1">
    <source>
        <dbReference type="ARBA" id="ARBA00004323"/>
    </source>
</evidence>
<comment type="similarity">
    <text evidence="18">Belongs to the protein kinase superfamily. Ser/Thr protein kinase family. CDC5/Polo subfamily.</text>
</comment>
<evidence type="ECO:0000256" key="4">
    <source>
        <dbReference type="ARBA" id="ARBA00022679"/>
    </source>
</evidence>
<keyword evidence="3 18" id="KW-0723">Serine/threonine-protein kinase</keyword>
<evidence type="ECO:0000256" key="8">
    <source>
        <dbReference type="ARBA" id="ARBA00022777"/>
    </source>
</evidence>
<evidence type="ECO:0000256" key="15">
    <source>
        <dbReference type="ARBA" id="ARBA00047802"/>
    </source>
</evidence>
<evidence type="ECO:0000313" key="23">
    <source>
        <dbReference type="EMBL" id="CAG5094881.1"/>
    </source>
</evidence>
<evidence type="ECO:0000256" key="16">
    <source>
        <dbReference type="ARBA" id="ARBA00048347"/>
    </source>
</evidence>
<evidence type="ECO:0000256" key="14">
    <source>
        <dbReference type="ARBA" id="ARBA00023180"/>
    </source>
</evidence>
<dbReference type="PROSITE" id="PS00107">
    <property type="entry name" value="PROTEIN_KINASE_ATP"/>
    <property type="match status" value="1"/>
</dbReference>
<dbReference type="Gene3D" id="3.30.1120.30">
    <property type="entry name" value="POLO box domain"/>
    <property type="match status" value="2"/>
</dbReference>
<keyword evidence="6" id="KW-0677">Repeat</keyword>
<dbReference type="InterPro" id="IPR017441">
    <property type="entry name" value="Protein_kinase_ATP_BS"/>
</dbReference>
<keyword evidence="9 17" id="KW-0067">ATP-binding</keyword>
<feature type="region of interest" description="Disordered" evidence="20">
    <location>
        <begin position="757"/>
        <end position="780"/>
    </location>
</feature>
<evidence type="ECO:0000256" key="18">
    <source>
        <dbReference type="RuleBase" id="RU361162"/>
    </source>
</evidence>
<evidence type="ECO:0000256" key="10">
    <source>
        <dbReference type="ARBA" id="ARBA00022968"/>
    </source>
</evidence>
<dbReference type="SUPFAM" id="SSF56112">
    <property type="entry name" value="Protein kinase-like (PK-like)"/>
    <property type="match status" value="1"/>
</dbReference>
<evidence type="ECO:0000256" key="9">
    <source>
        <dbReference type="ARBA" id="ARBA00022840"/>
    </source>
</evidence>
<evidence type="ECO:0000256" key="3">
    <source>
        <dbReference type="ARBA" id="ARBA00022527"/>
    </source>
</evidence>
<feature type="domain" description="Protein kinase" evidence="21">
    <location>
        <begin position="471"/>
        <end position="725"/>
    </location>
</feature>
<organism evidence="23 24">
    <name type="scientific">Oikopleura dioica</name>
    <name type="common">Tunicate</name>
    <dbReference type="NCBI Taxonomy" id="34765"/>
    <lineage>
        <taxon>Eukaryota</taxon>
        <taxon>Metazoa</taxon>
        <taxon>Chordata</taxon>
        <taxon>Tunicata</taxon>
        <taxon>Appendicularia</taxon>
        <taxon>Copelata</taxon>
        <taxon>Oikopleuridae</taxon>
        <taxon>Oikopleura</taxon>
    </lineage>
</organism>
<keyword evidence="19" id="KW-0175">Coiled coil</keyword>
<dbReference type="Pfam" id="PF00069">
    <property type="entry name" value="Pkinase"/>
    <property type="match status" value="1"/>
</dbReference>
<dbReference type="PROSITE" id="PS00108">
    <property type="entry name" value="PROTEIN_KINASE_ST"/>
    <property type="match status" value="1"/>
</dbReference>
<dbReference type="InterPro" id="IPR008271">
    <property type="entry name" value="Ser/Thr_kinase_AS"/>
</dbReference>
<comment type="similarity">
    <text evidence="2">Belongs to the galactose-3-O-sulfotransferase family.</text>
</comment>
<proteinExistence type="inferred from homology"/>
<comment type="catalytic activity">
    <reaction evidence="15 18">
        <text>L-threonyl-[protein] + ATP = O-phospho-L-threonyl-[protein] + ADP + H(+)</text>
        <dbReference type="Rhea" id="RHEA:46608"/>
        <dbReference type="Rhea" id="RHEA-COMP:11060"/>
        <dbReference type="Rhea" id="RHEA-COMP:11605"/>
        <dbReference type="ChEBI" id="CHEBI:15378"/>
        <dbReference type="ChEBI" id="CHEBI:30013"/>
        <dbReference type="ChEBI" id="CHEBI:30616"/>
        <dbReference type="ChEBI" id="CHEBI:61977"/>
        <dbReference type="ChEBI" id="CHEBI:456216"/>
        <dbReference type="EC" id="2.7.11.21"/>
    </reaction>
</comment>
<accession>A0ABN7SFF0</accession>
<dbReference type="InterPro" id="IPR011009">
    <property type="entry name" value="Kinase-like_dom_sf"/>
</dbReference>
<dbReference type="Proteomes" id="UP001158576">
    <property type="component" value="Chromosome XSR"/>
</dbReference>
<evidence type="ECO:0000256" key="7">
    <source>
        <dbReference type="ARBA" id="ARBA00022741"/>
    </source>
</evidence>
<dbReference type="InterPro" id="IPR033701">
    <property type="entry name" value="POLO_box_1"/>
</dbReference>
<comment type="subcellular location">
    <subcellularLocation>
        <location evidence="1">Golgi apparatus membrane</location>
        <topology evidence="1">Single-pass type II membrane protein</topology>
    </subcellularLocation>
</comment>
<dbReference type="PROSITE" id="PS50011">
    <property type="entry name" value="PROTEIN_KINASE_DOM"/>
    <property type="match status" value="1"/>
</dbReference>
<name>A0ABN7SFF0_OIKDI</name>
<dbReference type="EC" id="2.7.11.21" evidence="18"/>
<dbReference type="Gene3D" id="1.10.510.10">
    <property type="entry name" value="Transferase(Phosphotransferase) domain 1"/>
    <property type="match status" value="1"/>
</dbReference>
<keyword evidence="8 18" id="KW-0418">Kinase</keyword>
<evidence type="ECO:0000256" key="20">
    <source>
        <dbReference type="SAM" id="MobiDB-lite"/>
    </source>
</evidence>
<evidence type="ECO:0000256" key="13">
    <source>
        <dbReference type="ARBA" id="ARBA00023136"/>
    </source>
</evidence>
<dbReference type="PANTHER" id="PTHR24345">
    <property type="entry name" value="SERINE/THREONINE-PROTEIN KINASE PLK"/>
    <property type="match status" value="1"/>
</dbReference>
<dbReference type="PROSITE" id="PS50078">
    <property type="entry name" value="POLO_BOX"/>
    <property type="match status" value="1"/>
</dbReference>
<keyword evidence="14" id="KW-0325">Glycoprotein</keyword>
<dbReference type="InterPro" id="IPR036947">
    <property type="entry name" value="POLO_box_dom_sf"/>
</dbReference>
<keyword evidence="24" id="KW-1185">Reference proteome</keyword>
<dbReference type="Pfam" id="PF06990">
    <property type="entry name" value="Gal-3-0_sulfotr"/>
    <property type="match status" value="1"/>
</dbReference>
<dbReference type="CDD" id="cd13118">
    <property type="entry name" value="POLO_box_1"/>
    <property type="match status" value="1"/>
</dbReference>
<evidence type="ECO:0000259" key="21">
    <source>
        <dbReference type="PROSITE" id="PS50011"/>
    </source>
</evidence>
<keyword evidence="10" id="KW-0735">Signal-anchor</keyword>
<sequence length="1051" mass="119388">MIAKNTQEKFKVTLTLVSMTLMLIYIESVSLHSDTTKQPKASSQEKLLVNSKAVKKPHPSPTPLPVITNEKDNCKKTNQIVFVKTHKTASSTVQNILLRFADTHNIPVGLPANSGSRFFYPRKFLKAMTKPLLDGSSPAIIAHHLRASDQLFNTYPDSKFITILRSIPSLYESTFSYFKTETAPYRDAANLTEFYNEPEKFVDSKDQVGPNGGRVFAKNHMTFDLGFDHLSASEEEIEEAIKSMEERYELVMISDYFVESMVLLKHAFCWNWEDVAFFASNARASNSEDQLDEELSRKMEEWNHFDFRIFSHFNNTLWKKIDELESFDEDKKTLEALLEELKEHCLDSEVICRKGMSCGKATKVAIKKNTLSESGAADERCKQMVLNETAEEIGKQTNNGAMQDGGMQECMKKQCGLSTNKPHEFERNWNNNKMKHRLGLKKSGNKIDEHVLKSGIDELSEFIDPTTNVIYTKIRALGKGGFAKVYQCKRGHPFPEDYADVALKIVPKSRVAKPSQLEKIKGEISIQSTLEHPNIVKLLTSFEDPTKICIAVELCHRKSLTSLVKQKNQVPQQEVARIGTAIVQALHYIHSRGIVHRDLKLGNILLTSDGTPKLADFGLAMYYEHAKPGNICGTPNFISPEVLNEHPHRPPSDIWALGCVLCTLLSGKSCFDYTNMKETYQRILKLQYNLPDWLSEEAKDLIRKILVPDPNTRLNHEQILAHPMMQNTPMTGVLSERRDSEKNVLTHNALKRRYSEGFGNQGQRSNSNKNVAPALLSPMHQDPGRSSAFVGYNTNQYTFNPPPRLAINNETIIPPEQPHNPTTRLLEENRVVWISKWVDYTNKLGFGYKLSDGKIGANMPSPSKSFIILRRNGFMADDYSEYRQSRTTFMFNGQIGPEHSRHKKILDYFIKYMRENLTSGAENLMLLSREASNDTIDVRLVRHQNSEFEGRQAIAMELSNGTLQVNFSGSRKFVIHKPRSLTNAVILIIDSQRQGQAFDCSNMMTIPHEENKNLEHVHRIFHKMHGDSVHCWTATGWGSILCRLTNAVGHV</sequence>
<evidence type="ECO:0000256" key="11">
    <source>
        <dbReference type="ARBA" id="ARBA00022989"/>
    </source>
</evidence>
<feature type="coiled-coil region" evidence="19">
    <location>
        <begin position="281"/>
        <end position="344"/>
    </location>
</feature>
<dbReference type="SUPFAM" id="SSF82615">
    <property type="entry name" value="Polo-box domain"/>
    <property type="match status" value="2"/>
</dbReference>
<dbReference type="SMART" id="SM00220">
    <property type="entry name" value="S_TKc"/>
    <property type="match status" value="1"/>
</dbReference>
<feature type="compositionally biased region" description="Polar residues" evidence="20">
    <location>
        <begin position="761"/>
        <end position="770"/>
    </location>
</feature>
<keyword evidence="7 17" id="KW-0547">Nucleotide-binding</keyword>
<dbReference type="InterPro" id="IPR027417">
    <property type="entry name" value="P-loop_NTPase"/>
</dbReference>
<comment type="catalytic activity">
    <reaction evidence="16">
        <text>L-seryl-[protein] + ATP = O-phospho-L-seryl-[protein] + ADP + H(+)</text>
        <dbReference type="Rhea" id="RHEA:17989"/>
        <dbReference type="Rhea" id="RHEA-COMP:9863"/>
        <dbReference type="Rhea" id="RHEA-COMP:11604"/>
        <dbReference type="ChEBI" id="CHEBI:15378"/>
        <dbReference type="ChEBI" id="CHEBI:29999"/>
        <dbReference type="ChEBI" id="CHEBI:30616"/>
        <dbReference type="ChEBI" id="CHEBI:83421"/>
        <dbReference type="ChEBI" id="CHEBI:456216"/>
        <dbReference type="EC" id="2.7.11.21"/>
    </reaction>
</comment>
<protein>
    <recommendedName>
        <fullName evidence="18">Serine/threonine-protein kinase PLK</fullName>
        <ecNumber evidence="18">2.7.11.21</ecNumber>
    </recommendedName>
    <alternativeName>
        <fullName evidence="18">Polo-like kinase</fullName>
    </alternativeName>
</protein>
<dbReference type="InterPro" id="IPR033695">
    <property type="entry name" value="POLO_box_2"/>
</dbReference>
<dbReference type="InterPro" id="IPR000959">
    <property type="entry name" value="POLO_box_dom"/>
</dbReference>
<dbReference type="InterPro" id="IPR009729">
    <property type="entry name" value="Gal-3-0_sulfotransfrase"/>
</dbReference>
<evidence type="ECO:0000256" key="6">
    <source>
        <dbReference type="ARBA" id="ARBA00022737"/>
    </source>
</evidence>
<evidence type="ECO:0000256" key="17">
    <source>
        <dbReference type="PROSITE-ProRule" id="PRU10141"/>
    </source>
</evidence>
<keyword evidence="4 18" id="KW-0808">Transferase</keyword>
<evidence type="ECO:0000256" key="2">
    <source>
        <dbReference type="ARBA" id="ARBA00008124"/>
    </source>
</evidence>
<feature type="domain" description="POLO box" evidence="22">
    <location>
        <begin position="833"/>
        <end position="915"/>
    </location>
</feature>
<evidence type="ECO:0000259" key="22">
    <source>
        <dbReference type="PROSITE" id="PS50078"/>
    </source>
</evidence>
<evidence type="ECO:0000256" key="19">
    <source>
        <dbReference type="SAM" id="Coils"/>
    </source>
</evidence>
<dbReference type="Gene3D" id="3.40.50.300">
    <property type="entry name" value="P-loop containing nucleotide triphosphate hydrolases"/>
    <property type="match status" value="1"/>
</dbReference>
<gene>
    <name evidence="23" type="ORF">OKIOD_LOCUS5491</name>
</gene>
<dbReference type="Pfam" id="PF00659">
    <property type="entry name" value="POLO_box"/>
    <property type="match status" value="1"/>
</dbReference>
<dbReference type="CDD" id="cd13117">
    <property type="entry name" value="POLO_box_2"/>
    <property type="match status" value="1"/>
</dbReference>
<keyword evidence="12" id="KW-0333">Golgi apparatus</keyword>
<keyword evidence="13" id="KW-0472">Membrane</keyword>
<keyword evidence="11" id="KW-1133">Transmembrane helix</keyword>
<evidence type="ECO:0000256" key="12">
    <source>
        <dbReference type="ARBA" id="ARBA00023034"/>
    </source>
</evidence>
<feature type="binding site" evidence="17">
    <location>
        <position position="504"/>
    </location>
    <ligand>
        <name>ATP</name>
        <dbReference type="ChEBI" id="CHEBI:30616"/>
    </ligand>
</feature>
<dbReference type="EMBL" id="OU015569">
    <property type="protein sequence ID" value="CAG5094881.1"/>
    <property type="molecule type" value="Genomic_DNA"/>
</dbReference>
<keyword evidence="5" id="KW-0812">Transmembrane</keyword>
<evidence type="ECO:0000256" key="5">
    <source>
        <dbReference type="ARBA" id="ARBA00022692"/>
    </source>
</evidence>